<evidence type="ECO:0000256" key="7">
    <source>
        <dbReference type="ARBA" id="ARBA00022803"/>
    </source>
</evidence>
<dbReference type="SMART" id="SM00028">
    <property type="entry name" value="TPR"/>
    <property type="match status" value="3"/>
</dbReference>
<keyword evidence="7 8" id="KW-0802">TPR repeat</keyword>
<evidence type="ECO:0000259" key="9">
    <source>
        <dbReference type="Pfam" id="PF13844"/>
    </source>
</evidence>
<dbReference type="Gene3D" id="3.40.50.11380">
    <property type="match status" value="1"/>
</dbReference>
<organism evidence="10 11">
    <name type="scientific">Pseudoduganella buxea</name>
    <dbReference type="NCBI Taxonomy" id="1949069"/>
    <lineage>
        <taxon>Bacteria</taxon>
        <taxon>Pseudomonadati</taxon>
        <taxon>Pseudomonadota</taxon>
        <taxon>Betaproteobacteria</taxon>
        <taxon>Burkholderiales</taxon>
        <taxon>Oxalobacteraceae</taxon>
        <taxon>Telluria group</taxon>
        <taxon>Pseudoduganella</taxon>
    </lineage>
</organism>
<dbReference type="InterPro" id="IPR029489">
    <property type="entry name" value="OGT/SEC/SPY_C"/>
</dbReference>
<dbReference type="InterPro" id="IPR011990">
    <property type="entry name" value="TPR-like_helical_dom_sf"/>
</dbReference>
<dbReference type="InterPro" id="IPR029063">
    <property type="entry name" value="SAM-dependent_MTases_sf"/>
</dbReference>
<feature type="domain" description="O-GlcNAc transferase C-terminal" evidence="9">
    <location>
        <begin position="264"/>
        <end position="421"/>
    </location>
</feature>
<protein>
    <recommendedName>
        <fullName evidence="3">protein O-GlcNAc transferase</fullName>
        <ecNumber evidence="3">2.4.1.255</ecNumber>
    </recommendedName>
</protein>
<evidence type="ECO:0000256" key="1">
    <source>
        <dbReference type="ARBA" id="ARBA00004922"/>
    </source>
</evidence>
<sequence>MITLTAALLRFTLDKTKRMSVTANPTSPSDAMFRQAERGVLPLGELFGGAQTLIDQGAPQQAVRLYETWLAHTQSPLAYAVWFNLAIAHSGIGNDVQAEGDYLKAIALNPGFIEARLNLGTLYERLGRPDDALATWNAILAEVADLPASPVLHVQTLNNIGRLLEIRKRLPEAEAMLARSLELQPDQPNAITHWVHLRQKLCRWPVYQPFGGVTVEAMQRCTSALATLGASADPAGQLAASQRFIDEKVRRDVPALADPAGYPHKRIRIGYLSSDLCSHAVSILTAELYELHDRSRVEVYAFSWSREDNSPLRARVVGAMDHYIRIDRMTDEEAARCIRAHEIDILVDLHGLTLGARADILCWRPAPVQLTWLGFPGPTAIPGVDYVVADAFVLPPELEPYFTEKPLRMPHTFQINDRQRAIGPRLERAGAGLPEGRFVFCSFNSNFKFTPDVFAAWMRILRRVPESVLWIVADVPDTRENLVREAEAQGVDGSRLLFAARVPPAEYLARFALADLFLDTAPFNAGTTASDALWAGLPVLTWAGRTFCSRMAGSLLHAVGLPELVTHSLEAYEELAVALASDPARLGELRQRLAENRDSSPLFDTPRFVRDYEDLLAGVVKRPAGVPLNDEPDPIRLHAVPDPAPGQLSIQQDSMLALMRAGMHSVVEVGGASLAQAWRARQPNSHFTAIAPAPEAGWSTASIAADPESLDEQQWQQVAPAQCWLFPETLERLRDPWAFLQRVRRQALGGVELVACVNNSQNWLVQSLLASGNLHYQQSGVPDRRTLHLFTRASLAEMLRECGFAIVEMTAVNAHQPDPAVLAALRNFAAATGADPALAEQDALPYQYLLRAVAV</sequence>
<comment type="similarity">
    <text evidence="2">Belongs to the glycosyltransferase 41 family. O-GlcNAc transferase subfamily.</text>
</comment>
<gene>
    <name evidence="10" type="ORF">GCM10011572_31700</name>
</gene>
<keyword evidence="5" id="KW-0808">Transferase</keyword>
<keyword evidence="4" id="KW-0328">Glycosyltransferase</keyword>
<dbReference type="Pfam" id="PF13374">
    <property type="entry name" value="TPR_10"/>
    <property type="match status" value="1"/>
</dbReference>
<comment type="caution">
    <text evidence="10">The sequence shown here is derived from an EMBL/GenBank/DDBJ whole genome shotgun (WGS) entry which is preliminary data.</text>
</comment>
<dbReference type="Gene3D" id="3.40.50.150">
    <property type="entry name" value="Vaccinia Virus protein VP39"/>
    <property type="match status" value="1"/>
</dbReference>
<accession>A0ABQ1KVJ5</accession>
<evidence type="ECO:0000256" key="2">
    <source>
        <dbReference type="ARBA" id="ARBA00005386"/>
    </source>
</evidence>
<evidence type="ECO:0000313" key="11">
    <source>
        <dbReference type="Proteomes" id="UP000622638"/>
    </source>
</evidence>
<evidence type="ECO:0000256" key="3">
    <source>
        <dbReference type="ARBA" id="ARBA00011970"/>
    </source>
</evidence>
<feature type="repeat" description="TPR" evidence="8">
    <location>
        <begin position="154"/>
        <end position="187"/>
    </location>
</feature>
<dbReference type="Pfam" id="PF13431">
    <property type="entry name" value="TPR_17"/>
    <property type="match status" value="1"/>
</dbReference>
<evidence type="ECO:0000256" key="4">
    <source>
        <dbReference type="ARBA" id="ARBA00022676"/>
    </source>
</evidence>
<dbReference type="EMBL" id="BMKG01000013">
    <property type="protein sequence ID" value="GGC07676.1"/>
    <property type="molecule type" value="Genomic_DNA"/>
</dbReference>
<dbReference type="Pfam" id="PF13844">
    <property type="entry name" value="Glyco_transf_41"/>
    <property type="match status" value="2"/>
</dbReference>
<dbReference type="PROSITE" id="PS50005">
    <property type="entry name" value="TPR"/>
    <property type="match status" value="1"/>
</dbReference>
<dbReference type="PANTHER" id="PTHR44998:SF1">
    <property type="entry name" value="UDP-N-ACETYLGLUCOSAMINE--PEPTIDE N-ACETYLGLUCOSAMINYLTRANSFERASE 110 KDA SUBUNIT"/>
    <property type="match status" value="1"/>
</dbReference>
<evidence type="ECO:0000256" key="8">
    <source>
        <dbReference type="PROSITE-ProRule" id="PRU00339"/>
    </source>
</evidence>
<dbReference type="Gene3D" id="3.40.50.2000">
    <property type="entry name" value="Glycogen Phosphorylase B"/>
    <property type="match status" value="1"/>
</dbReference>
<evidence type="ECO:0000313" key="10">
    <source>
        <dbReference type="EMBL" id="GGC07676.1"/>
    </source>
</evidence>
<feature type="domain" description="O-GlcNAc transferase C-terminal" evidence="9">
    <location>
        <begin position="428"/>
        <end position="610"/>
    </location>
</feature>
<dbReference type="Proteomes" id="UP000622638">
    <property type="component" value="Unassembled WGS sequence"/>
</dbReference>
<evidence type="ECO:0000256" key="6">
    <source>
        <dbReference type="ARBA" id="ARBA00022737"/>
    </source>
</evidence>
<dbReference type="Gene3D" id="1.25.40.10">
    <property type="entry name" value="Tetratricopeptide repeat domain"/>
    <property type="match status" value="1"/>
</dbReference>
<dbReference type="InterPro" id="IPR019734">
    <property type="entry name" value="TPR_rpt"/>
</dbReference>
<dbReference type="PANTHER" id="PTHR44998">
    <property type="match status" value="1"/>
</dbReference>
<comment type="pathway">
    <text evidence="1">Protein modification; protein glycosylation.</text>
</comment>
<reference evidence="11" key="1">
    <citation type="journal article" date="2019" name="Int. J. Syst. Evol. Microbiol.">
        <title>The Global Catalogue of Microorganisms (GCM) 10K type strain sequencing project: providing services to taxonomists for standard genome sequencing and annotation.</title>
        <authorList>
            <consortium name="The Broad Institute Genomics Platform"/>
            <consortium name="The Broad Institute Genome Sequencing Center for Infectious Disease"/>
            <person name="Wu L."/>
            <person name="Ma J."/>
        </authorList>
    </citation>
    <scope>NUCLEOTIDE SEQUENCE [LARGE SCALE GENOMIC DNA]</scope>
    <source>
        <strain evidence="11">CGMCC 1.15931</strain>
    </source>
</reference>
<evidence type="ECO:0000256" key="5">
    <source>
        <dbReference type="ARBA" id="ARBA00022679"/>
    </source>
</evidence>
<keyword evidence="6" id="KW-0677">Repeat</keyword>
<dbReference type="SUPFAM" id="SSF48452">
    <property type="entry name" value="TPR-like"/>
    <property type="match status" value="1"/>
</dbReference>
<dbReference type="SUPFAM" id="SSF53756">
    <property type="entry name" value="UDP-Glycosyltransferase/glycogen phosphorylase"/>
    <property type="match status" value="1"/>
</dbReference>
<dbReference type="EC" id="2.4.1.255" evidence="3"/>
<keyword evidence="11" id="KW-1185">Reference proteome</keyword>
<name>A0ABQ1KVJ5_9BURK</name>
<dbReference type="SUPFAM" id="SSF53335">
    <property type="entry name" value="S-adenosyl-L-methionine-dependent methyltransferases"/>
    <property type="match status" value="1"/>
</dbReference>
<proteinExistence type="inferred from homology"/>